<feature type="domain" description="Type II secretion system protein GspF" evidence="7">
    <location>
        <begin position="135"/>
        <end position="258"/>
    </location>
</feature>
<proteinExistence type="predicted"/>
<reference evidence="8 10" key="1">
    <citation type="submission" date="2016-11" db="EMBL/GenBank/DDBJ databases">
        <authorList>
            <person name="Klemetsen T."/>
        </authorList>
    </citation>
    <scope>NUCLEOTIDE SEQUENCE [LARGE SCALE GENOMIC DNA]</scope>
    <source>
        <strain evidence="8">MT 2528</strain>
    </source>
</reference>
<evidence type="ECO:0000313" key="8">
    <source>
        <dbReference type="EMBL" id="SGY96099.1"/>
    </source>
</evidence>
<dbReference type="Proteomes" id="UP000183794">
    <property type="component" value="Unassembled WGS sequence"/>
</dbReference>
<feature type="transmembrane region" description="Helical" evidence="6">
    <location>
        <begin position="243"/>
        <end position="262"/>
    </location>
</feature>
<evidence type="ECO:0000256" key="4">
    <source>
        <dbReference type="ARBA" id="ARBA00022989"/>
    </source>
</evidence>
<reference evidence="9 11" key="2">
    <citation type="submission" date="2016-11" db="EMBL/GenBank/DDBJ databases">
        <authorList>
            <person name="Jaros S."/>
            <person name="Januszkiewicz K."/>
            <person name="Wedrychowicz H."/>
        </authorList>
    </citation>
    <scope>NUCLEOTIDE SEQUENCE [LARGE SCALE GENOMIC DNA]</scope>
    <source>
        <strain evidence="9">NVI 5450</strain>
    </source>
</reference>
<evidence type="ECO:0000256" key="1">
    <source>
        <dbReference type="ARBA" id="ARBA00004651"/>
    </source>
</evidence>
<keyword evidence="2" id="KW-1003">Cell membrane</keyword>
<evidence type="ECO:0000256" key="6">
    <source>
        <dbReference type="SAM" id="Phobius"/>
    </source>
</evidence>
<feature type="transmembrane region" description="Helical" evidence="6">
    <location>
        <begin position="278"/>
        <end position="298"/>
    </location>
</feature>
<dbReference type="PANTHER" id="PTHR35007:SF2">
    <property type="entry name" value="PILUS ASSEMBLE PROTEIN"/>
    <property type="match status" value="1"/>
</dbReference>
<evidence type="ECO:0000313" key="11">
    <source>
        <dbReference type="Proteomes" id="UP000183794"/>
    </source>
</evidence>
<dbReference type="OrthoDB" id="5611741at2"/>
<keyword evidence="5 6" id="KW-0472">Membrane</keyword>
<dbReference type="AlphaFoldDB" id="A0A1L0BGI8"/>
<evidence type="ECO:0000313" key="10">
    <source>
        <dbReference type="Proteomes" id="UP000182660"/>
    </source>
</evidence>
<dbReference type="EMBL" id="FPLJ01000069">
    <property type="protein sequence ID" value="SGY96099.1"/>
    <property type="molecule type" value="Genomic_DNA"/>
</dbReference>
<evidence type="ECO:0000256" key="5">
    <source>
        <dbReference type="ARBA" id="ARBA00023136"/>
    </source>
</evidence>
<keyword evidence="3 6" id="KW-0812">Transmembrane</keyword>
<organism evidence="9 11">
    <name type="scientific">Moritella viscosa</name>
    <dbReference type="NCBI Taxonomy" id="80854"/>
    <lineage>
        <taxon>Bacteria</taxon>
        <taxon>Pseudomonadati</taxon>
        <taxon>Pseudomonadota</taxon>
        <taxon>Gammaproteobacteria</taxon>
        <taxon>Alteromonadales</taxon>
        <taxon>Moritellaceae</taxon>
        <taxon>Moritella</taxon>
    </lineage>
</organism>
<dbReference type="Pfam" id="PF00482">
    <property type="entry name" value="T2SSF"/>
    <property type="match status" value="1"/>
</dbReference>
<evidence type="ECO:0000259" key="7">
    <source>
        <dbReference type="Pfam" id="PF00482"/>
    </source>
</evidence>
<dbReference type="GO" id="GO:0005886">
    <property type="term" value="C:plasma membrane"/>
    <property type="evidence" value="ECO:0007669"/>
    <property type="project" value="UniProtKB-SubCell"/>
</dbReference>
<protein>
    <submittedName>
        <fullName evidence="9">Hypothetical Flp pilus assembly protein TadB</fullName>
    </submittedName>
</protein>
<accession>A0A1L0BGI8</accession>
<gene>
    <name evidence="8" type="ORF">MT2528_3131</name>
    <name evidence="9" type="ORF">NVI5450_3328</name>
</gene>
<keyword evidence="4 6" id="KW-1133">Transmembrane helix</keyword>
<sequence>MILALSLILFGVAAIMYCTQKANLKMHFLAKHIEIAEDHHVEAINLGYLHSSNIYLKYKALFEPSFSILGKQAWVKLILYFCTIIGVMSYVNQQVLHLDHYWLPILAPIFGFFVGWQWLLNKRRKDFEMTFPDALNMMMSAITAGESITQSIGYVGKTLDNDIGRVFLHMSEHLQLGESPEQVFKRACKKVPYPAFLFFIVTIRANMTRGGQLKNVMARLIRVLVDARTLEKKKMAMTSEARLSAKIVAAIPVIFMLLLNYINPNDVDFVLTNPAGRLVLYYVLGSEFIGLLIVWLLVRGVR</sequence>
<dbReference type="PANTHER" id="PTHR35007">
    <property type="entry name" value="INTEGRAL MEMBRANE PROTEIN-RELATED"/>
    <property type="match status" value="1"/>
</dbReference>
<dbReference type="GeneID" id="61296964"/>
<keyword evidence="10" id="KW-1185">Reference proteome</keyword>
<name>A0A1L0BGI8_9GAMM</name>
<feature type="transmembrane region" description="Helical" evidence="6">
    <location>
        <begin position="101"/>
        <end position="119"/>
    </location>
</feature>
<dbReference type="RefSeq" id="WP_045111014.1">
    <property type="nucleotide sequence ID" value="NZ_CAWQZC010000029.1"/>
</dbReference>
<evidence type="ECO:0000256" key="2">
    <source>
        <dbReference type="ARBA" id="ARBA00022475"/>
    </source>
</evidence>
<evidence type="ECO:0000256" key="3">
    <source>
        <dbReference type="ARBA" id="ARBA00022692"/>
    </source>
</evidence>
<evidence type="ECO:0000313" key="9">
    <source>
        <dbReference type="EMBL" id="SGZ08457.1"/>
    </source>
</evidence>
<comment type="subcellular location">
    <subcellularLocation>
        <location evidence="1">Cell membrane</location>
        <topology evidence="1">Multi-pass membrane protein</topology>
    </subcellularLocation>
</comment>
<feature type="transmembrane region" description="Helical" evidence="6">
    <location>
        <begin position="73"/>
        <end position="92"/>
    </location>
</feature>
<dbReference type="EMBL" id="FPLD01000091">
    <property type="protein sequence ID" value="SGZ08457.1"/>
    <property type="molecule type" value="Genomic_DNA"/>
</dbReference>
<dbReference type="InterPro" id="IPR018076">
    <property type="entry name" value="T2SS_GspF_dom"/>
</dbReference>
<dbReference type="Proteomes" id="UP000182660">
    <property type="component" value="Unassembled WGS sequence"/>
</dbReference>